<evidence type="ECO:0000256" key="7">
    <source>
        <dbReference type="ARBA" id="ARBA00023204"/>
    </source>
</evidence>
<dbReference type="GO" id="GO:0032259">
    <property type="term" value="P:methylation"/>
    <property type="evidence" value="ECO:0007669"/>
    <property type="project" value="UniProtKB-KW"/>
</dbReference>
<dbReference type="PANTHER" id="PTHR10815:SF5">
    <property type="entry name" value="METHYLATED-DNA--PROTEIN-CYSTEINE METHYLTRANSFERASE"/>
    <property type="match status" value="1"/>
</dbReference>
<dbReference type="eggNOG" id="COG0350">
    <property type="taxonomic scope" value="Bacteria"/>
</dbReference>
<evidence type="ECO:0000259" key="11">
    <source>
        <dbReference type="Pfam" id="PF02870"/>
    </source>
</evidence>
<dbReference type="STRING" id="545696.HOLDEFILI_03933"/>
<dbReference type="GO" id="GO:0003908">
    <property type="term" value="F:methylated-DNA-[protein]-cysteine S-methyltransferase activity"/>
    <property type="evidence" value="ECO:0007669"/>
    <property type="project" value="UniProtKB-UniRule"/>
</dbReference>
<dbReference type="Gene3D" id="3.30.160.70">
    <property type="entry name" value="Methylated DNA-protein cysteine methyltransferase domain"/>
    <property type="match status" value="1"/>
</dbReference>
<comment type="catalytic activity">
    <reaction evidence="1 9">
        <text>a 4-O-methyl-thymidine in DNA + L-cysteinyl-[protein] = a thymidine in DNA + S-methyl-L-cysteinyl-[protein]</text>
        <dbReference type="Rhea" id="RHEA:53428"/>
        <dbReference type="Rhea" id="RHEA-COMP:10131"/>
        <dbReference type="Rhea" id="RHEA-COMP:10132"/>
        <dbReference type="Rhea" id="RHEA-COMP:13555"/>
        <dbReference type="Rhea" id="RHEA-COMP:13556"/>
        <dbReference type="ChEBI" id="CHEBI:29950"/>
        <dbReference type="ChEBI" id="CHEBI:82612"/>
        <dbReference type="ChEBI" id="CHEBI:137386"/>
        <dbReference type="ChEBI" id="CHEBI:137387"/>
        <dbReference type="EC" id="2.1.1.63"/>
    </reaction>
</comment>
<dbReference type="Gene3D" id="1.10.10.10">
    <property type="entry name" value="Winged helix-like DNA-binding domain superfamily/Winged helix DNA-binding domain"/>
    <property type="match status" value="1"/>
</dbReference>
<gene>
    <name evidence="12" type="ORF">HOLDEFILI_03933</name>
</gene>
<dbReference type="NCBIfam" id="TIGR00589">
    <property type="entry name" value="ogt"/>
    <property type="match status" value="1"/>
</dbReference>
<sequence length="200" mass="21849">MIRLSAGINKRKKNVGKDDLYMIYTTHYASPLGDLLLAENENQLIGLWLEGQKYYCGSLREAAQERSDRAVFAQTADWLDRYFAGEQPAVCELSLAPRGSAFRQAVWKILCKIPYGEVTTYGEIARQLARQSGLTAMSAQAVGGAVGHNPISIIIPCHRVVGTNGSLTGYAGGSEKKIQLLQREGVDVSRFSIPKKGTAL</sequence>
<dbReference type="SUPFAM" id="SSF46767">
    <property type="entry name" value="Methylated DNA-protein cysteine methyltransferase, C-terminal domain"/>
    <property type="match status" value="1"/>
</dbReference>
<keyword evidence="3 9" id="KW-0963">Cytoplasm</keyword>
<accession>B9YDL0</accession>
<dbReference type="PROSITE" id="PS00374">
    <property type="entry name" value="MGMT"/>
    <property type="match status" value="1"/>
</dbReference>
<dbReference type="GO" id="GO:0005737">
    <property type="term" value="C:cytoplasm"/>
    <property type="evidence" value="ECO:0007669"/>
    <property type="project" value="UniProtKB-SubCell"/>
</dbReference>
<keyword evidence="6 9" id="KW-0227">DNA damage</keyword>
<keyword evidence="7 9" id="KW-0234">DNA repair</keyword>
<evidence type="ECO:0000259" key="10">
    <source>
        <dbReference type="Pfam" id="PF01035"/>
    </source>
</evidence>
<dbReference type="Pfam" id="PF01035">
    <property type="entry name" value="DNA_binding_1"/>
    <property type="match status" value="1"/>
</dbReference>
<evidence type="ECO:0000256" key="8">
    <source>
        <dbReference type="ARBA" id="ARBA00049348"/>
    </source>
</evidence>
<dbReference type="Proteomes" id="UP000005950">
    <property type="component" value="Unassembled WGS sequence"/>
</dbReference>
<dbReference type="HOGENOM" id="CLU_000445_52_2_9"/>
<name>B9YDL0_9FIRM</name>
<dbReference type="CDD" id="cd06445">
    <property type="entry name" value="ATase"/>
    <property type="match status" value="1"/>
</dbReference>
<reference evidence="12 13" key="2">
    <citation type="submission" date="2009-02" db="EMBL/GenBank/DDBJ databases">
        <title>Draft genome sequence of Holdemania filiformis DSM 12042.</title>
        <authorList>
            <person name="Sudarsanam P."/>
            <person name="Ley R."/>
            <person name="Guruge J."/>
            <person name="Turnbaugh P.J."/>
            <person name="Mahowald M."/>
            <person name="Liep D."/>
            <person name="Gordon J."/>
        </authorList>
    </citation>
    <scope>NUCLEOTIDE SEQUENCE [LARGE SCALE GENOMIC DNA]</scope>
    <source>
        <strain evidence="12 13">DSM 12042</strain>
    </source>
</reference>
<dbReference type="InterPro" id="IPR036631">
    <property type="entry name" value="MGMT_N_sf"/>
</dbReference>
<dbReference type="FunFam" id="1.10.10.10:FF:000214">
    <property type="entry name" value="Methylated-DNA--protein-cysteine methyltransferase"/>
    <property type="match status" value="1"/>
</dbReference>
<dbReference type="InterPro" id="IPR036388">
    <property type="entry name" value="WH-like_DNA-bd_sf"/>
</dbReference>
<reference evidence="12 13" key="1">
    <citation type="submission" date="2008-12" db="EMBL/GenBank/DDBJ databases">
        <authorList>
            <person name="Fulton L."/>
            <person name="Clifton S."/>
            <person name="Fulton B."/>
            <person name="Xu J."/>
            <person name="Minx P."/>
            <person name="Pepin K.H."/>
            <person name="Johnson M."/>
            <person name="Bhonagiri V."/>
            <person name="Nash W.E."/>
            <person name="Mardis E.R."/>
            <person name="Wilson R.K."/>
        </authorList>
    </citation>
    <scope>NUCLEOTIDE SEQUENCE [LARGE SCALE GENOMIC DNA]</scope>
    <source>
        <strain evidence="12 13">DSM 12042</strain>
    </source>
</reference>
<dbReference type="HAMAP" id="MF_00772">
    <property type="entry name" value="OGT"/>
    <property type="match status" value="1"/>
</dbReference>
<evidence type="ECO:0000256" key="9">
    <source>
        <dbReference type="HAMAP-Rule" id="MF_00772"/>
    </source>
</evidence>
<comment type="miscellaneous">
    <text evidence="9">This enzyme catalyzes only one turnover and therefore is not strictly catalytic. According to one definition, an enzyme is a biocatalyst that acts repeatedly and over many reaction cycles.</text>
</comment>
<dbReference type="InterPro" id="IPR014048">
    <property type="entry name" value="MethylDNA_cys_MeTrfase_DNA-bd"/>
</dbReference>
<dbReference type="Pfam" id="PF02870">
    <property type="entry name" value="Methyltransf_1N"/>
    <property type="match status" value="1"/>
</dbReference>
<evidence type="ECO:0000313" key="13">
    <source>
        <dbReference type="Proteomes" id="UP000005950"/>
    </source>
</evidence>
<feature type="active site" description="Nucleophile; methyl group acceptor" evidence="9">
    <location>
        <position position="157"/>
    </location>
</feature>
<protein>
    <recommendedName>
        <fullName evidence="9">Methylated-DNA--protein-cysteine methyltransferase</fullName>
        <ecNumber evidence="9">2.1.1.63</ecNumber>
    </recommendedName>
    <alternativeName>
        <fullName evidence="9">6-O-methylguanine-DNA methyltransferase</fullName>
        <shortName evidence="9">MGMT</shortName>
    </alternativeName>
    <alternativeName>
        <fullName evidence="9">O-6-methylguanine-DNA-alkyltransferase</fullName>
    </alternativeName>
</protein>
<comment type="similarity">
    <text evidence="2 9">Belongs to the MGMT family.</text>
</comment>
<evidence type="ECO:0000256" key="5">
    <source>
        <dbReference type="ARBA" id="ARBA00022679"/>
    </source>
</evidence>
<keyword evidence="5 9" id="KW-0808">Transferase</keyword>
<dbReference type="EC" id="2.1.1.63" evidence="9"/>
<dbReference type="SUPFAM" id="SSF53155">
    <property type="entry name" value="Methylated DNA-protein cysteine methyltransferase domain"/>
    <property type="match status" value="1"/>
</dbReference>
<dbReference type="EMBL" id="ACCF01000246">
    <property type="protein sequence ID" value="EEF65930.1"/>
    <property type="molecule type" value="Genomic_DNA"/>
</dbReference>
<dbReference type="GO" id="GO:0006307">
    <property type="term" value="P:DNA alkylation repair"/>
    <property type="evidence" value="ECO:0007669"/>
    <property type="project" value="UniProtKB-UniRule"/>
</dbReference>
<keyword evidence="4 9" id="KW-0489">Methyltransferase</keyword>
<dbReference type="InterPro" id="IPR036217">
    <property type="entry name" value="MethylDNA_cys_MeTrfase_DNAb"/>
</dbReference>
<dbReference type="InterPro" id="IPR008332">
    <property type="entry name" value="MethylG_MeTrfase_N"/>
</dbReference>
<proteinExistence type="inferred from homology"/>
<evidence type="ECO:0000256" key="4">
    <source>
        <dbReference type="ARBA" id="ARBA00022603"/>
    </source>
</evidence>
<evidence type="ECO:0000256" key="2">
    <source>
        <dbReference type="ARBA" id="ARBA00008711"/>
    </source>
</evidence>
<comment type="catalytic activity">
    <reaction evidence="8 9">
        <text>a 6-O-methyl-2'-deoxyguanosine in DNA + L-cysteinyl-[protein] = S-methyl-L-cysteinyl-[protein] + a 2'-deoxyguanosine in DNA</text>
        <dbReference type="Rhea" id="RHEA:24000"/>
        <dbReference type="Rhea" id="RHEA-COMP:10131"/>
        <dbReference type="Rhea" id="RHEA-COMP:10132"/>
        <dbReference type="Rhea" id="RHEA-COMP:11367"/>
        <dbReference type="Rhea" id="RHEA-COMP:11368"/>
        <dbReference type="ChEBI" id="CHEBI:29950"/>
        <dbReference type="ChEBI" id="CHEBI:82612"/>
        <dbReference type="ChEBI" id="CHEBI:85445"/>
        <dbReference type="ChEBI" id="CHEBI:85448"/>
        <dbReference type="EC" id="2.1.1.63"/>
    </reaction>
</comment>
<dbReference type="PANTHER" id="PTHR10815">
    <property type="entry name" value="METHYLATED-DNA--PROTEIN-CYSTEINE METHYLTRANSFERASE"/>
    <property type="match status" value="1"/>
</dbReference>
<comment type="subcellular location">
    <subcellularLocation>
        <location evidence="9">Cytoplasm</location>
    </subcellularLocation>
</comment>
<dbReference type="AlphaFoldDB" id="B9YDL0"/>
<comment type="caution">
    <text evidence="12">The sequence shown here is derived from an EMBL/GenBank/DDBJ whole genome shotgun (WGS) entry which is preliminary data.</text>
</comment>
<evidence type="ECO:0000256" key="6">
    <source>
        <dbReference type="ARBA" id="ARBA00022763"/>
    </source>
</evidence>
<comment type="function">
    <text evidence="9">Involved in the cellular defense against the biological effects of O6-methylguanine (O6-MeG) and O4-methylthymine (O4-MeT) in DNA. Repairs the methylated nucleobase in DNA by stoichiometrically transferring the methyl group to a cysteine residue in the enzyme. This is a suicide reaction: the enzyme is irreversibly inactivated.</text>
</comment>
<feature type="domain" description="Methylguanine DNA methyltransferase ribonuclease-like" evidence="11">
    <location>
        <begin position="23"/>
        <end position="87"/>
    </location>
</feature>
<dbReference type="InterPro" id="IPR001497">
    <property type="entry name" value="MethylDNA_cys_MeTrfase_AS"/>
</dbReference>
<feature type="domain" description="Methylated-DNA-[protein]-cysteine S-methyltransferase DNA binding" evidence="10">
    <location>
        <begin position="101"/>
        <end position="186"/>
    </location>
</feature>
<evidence type="ECO:0000313" key="12">
    <source>
        <dbReference type="EMBL" id="EEF65930.1"/>
    </source>
</evidence>
<dbReference type="InterPro" id="IPR023546">
    <property type="entry name" value="MGMT"/>
</dbReference>
<evidence type="ECO:0000256" key="3">
    <source>
        <dbReference type="ARBA" id="ARBA00022490"/>
    </source>
</evidence>
<evidence type="ECO:0000256" key="1">
    <source>
        <dbReference type="ARBA" id="ARBA00001286"/>
    </source>
</evidence>
<organism evidence="12 13">
    <name type="scientific">Holdemania filiformis DSM 12042</name>
    <dbReference type="NCBI Taxonomy" id="545696"/>
    <lineage>
        <taxon>Bacteria</taxon>
        <taxon>Bacillati</taxon>
        <taxon>Bacillota</taxon>
        <taxon>Erysipelotrichia</taxon>
        <taxon>Erysipelotrichales</taxon>
        <taxon>Erysipelotrichaceae</taxon>
        <taxon>Holdemania</taxon>
    </lineage>
</organism>